<comment type="caution">
    <text evidence="4">The sequence shown here is derived from an EMBL/GenBank/DDBJ whole genome shotgun (WGS) entry which is preliminary data.</text>
</comment>
<evidence type="ECO:0000313" key="4">
    <source>
        <dbReference type="EMBL" id="MDC2889428.1"/>
    </source>
</evidence>
<dbReference type="PANTHER" id="PTHR30469">
    <property type="entry name" value="MULTIDRUG RESISTANCE PROTEIN MDTA"/>
    <property type="match status" value="1"/>
</dbReference>
<accession>A0ABT5FD03</accession>
<organism evidence="4 5">
    <name type="scientific">Psychrosphaera algicola</name>
    <dbReference type="NCBI Taxonomy" id="3023714"/>
    <lineage>
        <taxon>Bacteria</taxon>
        <taxon>Pseudomonadati</taxon>
        <taxon>Pseudomonadota</taxon>
        <taxon>Gammaproteobacteria</taxon>
        <taxon>Alteromonadales</taxon>
        <taxon>Pseudoalteromonadaceae</taxon>
        <taxon>Psychrosphaera</taxon>
    </lineage>
</organism>
<dbReference type="EMBL" id="JAQOMS010000002">
    <property type="protein sequence ID" value="MDC2889428.1"/>
    <property type="molecule type" value="Genomic_DNA"/>
</dbReference>
<dbReference type="Proteomes" id="UP001528411">
    <property type="component" value="Unassembled WGS sequence"/>
</dbReference>
<dbReference type="NCBIfam" id="TIGR01730">
    <property type="entry name" value="RND_mfp"/>
    <property type="match status" value="1"/>
</dbReference>
<evidence type="ECO:0000313" key="5">
    <source>
        <dbReference type="Proteomes" id="UP001528411"/>
    </source>
</evidence>
<reference evidence="4 5" key="1">
    <citation type="submission" date="2023-01" db="EMBL/GenBank/DDBJ databases">
        <title>Psychrosphaera sp. nov., isolated from marine algae.</title>
        <authorList>
            <person name="Bayburt H."/>
            <person name="Choi B.J."/>
            <person name="Kim J.M."/>
            <person name="Choi D.G."/>
            <person name="Jeon C.O."/>
        </authorList>
    </citation>
    <scope>NUCLEOTIDE SEQUENCE [LARGE SCALE GENOMIC DNA]</scope>
    <source>
        <strain evidence="4 5">G1-22</strain>
    </source>
</reference>
<dbReference type="InterPro" id="IPR058647">
    <property type="entry name" value="BSH_CzcB-like"/>
</dbReference>
<keyword evidence="5" id="KW-1185">Reference proteome</keyword>
<dbReference type="SUPFAM" id="SSF111369">
    <property type="entry name" value="HlyD-like secretion proteins"/>
    <property type="match status" value="1"/>
</dbReference>
<dbReference type="Gene3D" id="2.40.30.170">
    <property type="match status" value="1"/>
</dbReference>
<gene>
    <name evidence="4" type="ORF">PN838_12370</name>
</gene>
<dbReference type="RefSeq" id="WP_272180860.1">
    <property type="nucleotide sequence ID" value="NZ_JAQOMS010000002.1"/>
</dbReference>
<dbReference type="Pfam" id="PF25973">
    <property type="entry name" value="BSH_CzcB"/>
    <property type="match status" value="1"/>
</dbReference>
<proteinExistence type="inferred from homology"/>
<dbReference type="Pfam" id="PF25954">
    <property type="entry name" value="Beta-barrel_RND_2"/>
    <property type="match status" value="1"/>
</dbReference>
<evidence type="ECO:0000259" key="3">
    <source>
        <dbReference type="Pfam" id="PF25973"/>
    </source>
</evidence>
<dbReference type="InterPro" id="IPR006143">
    <property type="entry name" value="RND_pump_MFP"/>
</dbReference>
<dbReference type="PANTHER" id="PTHR30469:SF29">
    <property type="entry name" value="BLR2860 PROTEIN"/>
    <property type="match status" value="1"/>
</dbReference>
<protein>
    <submittedName>
        <fullName evidence="4">Efflux RND transporter periplasmic adaptor subunit</fullName>
    </submittedName>
</protein>
<comment type="similarity">
    <text evidence="1">Belongs to the membrane fusion protein (MFP) (TC 8.A.1) family.</text>
</comment>
<evidence type="ECO:0000259" key="2">
    <source>
        <dbReference type="Pfam" id="PF25954"/>
    </source>
</evidence>
<dbReference type="InterPro" id="IPR058792">
    <property type="entry name" value="Beta-barrel_RND_2"/>
</dbReference>
<dbReference type="Gene3D" id="2.40.50.100">
    <property type="match status" value="2"/>
</dbReference>
<feature type="domain" description="CzcB-like barrel-sandwich hybrid" evidence="3">
    <location>
        <begin position="82"/>
        <end position="207"/>
    </location>
</feature>
<feature type="domain" description="CusB-like beta-barrel" evidence="2">
    <location>
        <begin position="213"/>
        <end position="282"/>
    </location>
</feature>
<evidence type="ECO:0000256" key="1">
    <source>
        <dbReference type="ARBA" id="ARBA00009477"/>
    </source>
</evidence>
<name>A0ABT5FD03_9GAMM</name>
<sequence length="306" mass="33287">MSATNKALGLFERKPYILAMILTVILVGWMASGSLQSKEVAAKNESKHETKLPKVEVTSFEASSISRSIELYGRTEPERSLKLSAELDGRVAEILVIEGQSVKKGQAIVKLAIDDRIEQIEFAKAVVEQREIEYAGMKSLSEKGLQGQSLLAQAKAALVSAKANLRQSEIMLEKSTIRAPYSGVLDEQNIELGSFVNKGQVMFTLIDLNPLIVSANVTESHIAKLDLNTKVVVKMVDGSTVKGRMSYLASVSDKGTNTFPVEIEIDNPNQRLRAGVSTEISLLFDNELAIKVTPALLSLDQLGNLG</sequence>